<reference evidence="1" key="1">
    <citation type="journal article" date="2019" name="Nat. Med.">
        <title>A library of human gut bacterial isolates paired with longitudinal multiomics data enables mechanistic microbiome research.</title>
        <authorList>
            <person name="Poyet M."/>
            <person name="Groussin M."/>
            <person name="Gibbons S.M."/>
            <person name="Avila-Pacheco J."/>
            <person name="Jiang X."/>
            <person name="Kearney S.M."/>
            <person name="Perrotta A.R."/>
            <person name="Berdy B."/>
            <person name="Zhao S."/>
            <person name="Lieberman T.D."/>
            <person name="Swanson P.K."/>
            <person name="Smith M."/>
            <person name="Roesemann S."/>
            <person name="Alexander J.E."/>
            <person name="Rich S.A."/>
            <person name="Livny J."/>
            <person name="Vlamakis H."/>
            <person name="Clish C."/>
            <person name="Bullock K."/>
            <person name="Deik A."/>
            <person name="Scott J."/>
            <person name="Pierce K.A."/>
            <person name="Xavier R.J."/>
            <person name="Alm E.J."/>
        </authorList>
    </citation>
    <scope>NUCLEOTIDE SEQUENCE</scope>
    <source>
        <strain evidence="1">BIOML-A21</strain>
    </source>
</reference>
<protein>
    <submittedName>
        <fullName evidence="1">Uncharacterized protein</fullName>
    </submittedName>
</protein>
<organism evidence="1">
    <name type="scientific">Bacteroides salyersiae</name>
    <dbReference type="NCBI Taxonomy" id="291644"/>
    <lineage>
        <taxon>Bacteria</taxon>
        <taxon>Pseudomonadati</taxon>
        <taxon>Bacteroidota</taxon>
        <taxon>Bacteroidia</taxon>
        <taxon>Bacteroidales</taxon>
        <taxon>Bacteroidaceae</taxon>
        <taxon>Bacteroides</taxon>
    </lineage>
</organism>
<accession>A0A641M9G1</accession>
<evidence type="ECO:0000313" key="1">
    <source>
        <dbReference type="EMBL" id="KAA3702285.1"/>
    </source>
</evidence>
<name>A0A641M9G1_9BACE</name>
<dbReference type="AlphaFoldDB" id="A0A641M9G1"/>
<dbReference type="EMBL" id="VWMU01000463">
    <property type="protein sequence ID" value="KAA3702285.1"/>
    <property type="molecule type" value="Genomic_DNA"/>
</dbReference>
<feature type="non-terminal residue" evidence="1">
    <location>
        <position position="68"/>
    </location>
</feature>
<sequence length="68" mass="7339">MALTADEEAKVKQIITAYNNGKRLNELPVADGSNPFDFITEVLDKSGESKQAGLAAMLPYAEDQCSYG</sequence>
<gene>
    <name evidence="1" type="ORF">F3F94_21130</name>
</gene>
<proteinExistence type="predicted"/>
<comment type="caution">
    <text evidence="1">The sequence shown here is derived from an EMBL/GenBank/DDBJ whole genome shotgun (WGS) entry which is preliminary data.</text>
</comment>